<organism evidence="1 2">
    <name type="scientific">Trifolium subterraneum</name>
    <name type="common">Subterranean clover</name>
    <dbReference type="NCBI Taxonomy" id="3900"/>
    <lineage>
        <taxon>Eukaryota</taxon>
        <taxon>Viridiplantae</taxon>
        <taxon>Streptophyta</taxon>
        <taxon>Embryophyta</taxon>
        <taxon>Tracheophyta</taxon>
        <taxon>Spermatophyta</taxon>
        <taxon>Magnoliopsida</taxon>
        <taxon>eudicotyledons</taxon>
        <taxon>Gunneridae</taxon>
        <taxon>Pentapetalae</taxon>
        <taxon>rosids</taxon>
        <taxon>fabids</taxon>
        <taxon>Fabales</taxon>
        <taxon>Fabaceae</taxon>
        <taxon>Papilionoideae</taxon>
        <taxon>50 kb inversion clade</taxon>
        <taxon>NPAAA clade</taxon>
        <taxon>Hologalegina</taxon>
        <taxon>IRL clade</taxon>
        <taxon>Trifolieae</taxon>
        <taxon>Trifolium</taxon>
    </lineage>
</organism>
<proteinExistence type="predicted"/>
<evidence type="ECO:0000313" key="1">
    <source>
        <dbReference type="EMBL" id="GAU32289.1"/>
    </source>
</evidence>
<gene>
    <name evidence="1" type="ORF">TSUD_63060</name>
</gene>
<sequence>MPQTREDAAIIHITGLKESGKTQIRHHTTLANLHIDDESMDDNKRPGKHVEAWTA</sequence>
<keyword evidence="2" id="KW-1185">Reference proteome</keyword>
<evidence type="ECO:0000313" key="2">
    <source>
        <dbReference type="Proteomes" id="UP000242715"/>
    </source>
</evidence>
<accession>A0A2Z6NKW6</accession>
<dbReference type="Proteomes" id="UP000242715">
    <property type="component" value="Unassembled WGS sequence"/>
</dbReference>
<reference evidence="2" key="1">
    <citation type="journal article" date="2017" name="Front. Plant Sci.">
        <title>Climate Clever Clovers: New Paradigm to Reduce the Environmental Footprint of Ruminants by Breeding Low Methanogenic Forages Utilizing Haplotype Variation.</title>
        <authorList>
            <person name="Kaur P."/>
            <person name="Appels R."/>
            <person name="Bayer P.E."/>
            <person name="Keeble-Gagnere G."/>
            <person name="Wang J."/>
            <person name="Hirakawa H."/>
            <person name="Shirasawa K."/>
            <person name="Vercoe P."/>
            <person name="Stefanova K."/>
            <person name="Durmic Z."/>
            <person name="Nichols P."/>
            <person name="Revell C."/>
            <person name="Isobe S.N."/>
            <person name="Edwards D."/>
            <person name="Erskine W."/>
        </authorList>
    </citation>
    <scope>NUCLEOTIDE SEQUENCE [LARGE SCALE GENOMIC DNA]</scope>
    <source>
        <strain evidence="2">cv. Daliak</strain>
    </source>
</reference>
<name>A0A2Z6NKW6_TRISU</name>
<dbReference type="EMBL" id="DF973488">
    <property type="protein sequence ID" value="GAU32289.1"/>
    <property type="molecule type" value="Genomic_DNA"/>
</dbReference>
<dbReference type="AlphaFoldDB" id="A0A2Z6NKW6"/>
<protein>
    <submittedName>
        <fullName evidence="1">Uncharacterized protein</fullName>
    </submittedName>
</protein>